<evidence type="ECO:0000256" key="1">
    <source>
        <dbReference type="SAM" id="SignalP"/>
    </source>
</evidence>
<dbReference type="Pfam" id="PF01323">
    <property type="entry name" value="DSBA"/>
    <property type="match status" value="1"/>
</dbReference>
<dbReference type="InterPro" id="IPR001853">
    <property type="entry name" value="DSBA-like_thioredoxin_dom"/>
</dbReference>
<dbReference type="PANTHER" id="PTHR33875">
    <property type="entry name" value="OS09G0542200 PROTEIN"/>
    <property type="match status" value="1"/>
</dbReference>
<gene>
    <name evidence="3" type="ORF">KUTeg_010475</name>
</gene>
<accession>A0ABQ9F6W7</accession>
<dbReference type="InterPro" id="IPR036249">
    <property type="entry name" value="Thioredoxin-like_sf"/>
</dbReference>
<dbReference type="PANTHER" id="PTHR33875:SF2">
    <property type="entry name" value="ACR183CP"/>
    <property type="match status" value="1"/>
</dbReference>
<proteinExistence type="predicted"/>
<feature type="domain" description="DSBA-like thioredoxin" evidence="2">
    <location>
        <begin position="42"/>
        <end position="192"/>
    </location>
</feature>
<organism evidence="3 4">
    <name type="scientific">Tegillarca granosa</name>
    <name type="common">Malaysian cockle</name>
    <name type="synonym">Anadara granosa</name>
    <dbReference type="NCBI Taxonomy" id="220873"/>
    <lineage>
        <taxon>Eukaryota</taxon>
        <taxon>Metazoa</taxon>
        <taxon>Spiralia</taxon>
        <taxon>Lophotrochozoa</taxon>
        <taxon>Mollusca</taxon>
        <taxon>Bivalvia</taxon>
        <taxon>Autobranchia</taxon>
        <taxon>Pteriomorphia</taxon>
        <taxon>Arcoida</taxon>
        <taxon>Arcoidea</taxon>
        <taxon>Arcidae</taxon>
        <taxon>Tegillarca</taxon>
    </lineage>
</organism>
<evidence type="ECO:0000259" key="2">
    <source>
        <dbReference type="Pfam" id="PF01323"/>
    </source>
</evidence>
<evidence type="ECO:0000313" key="3">
    <source>
        <dbReference type="EMBL" id="KAJ8313102.1"/>
    </source>
</evidence>
<dbReference type="Proteomes" id="UP001217089">
    <property type="component" value="Unassembled WGS sequence"/>
</dbReference>
<keyword evidence="1" id="KW-0732">Signal</keyword>
<dbReference type="EMBL" id="JARBDR010000440">
    <property type="protein sequence ID" value="KAJ8313102.1"/>
    <property type="molecule type" value="Genomic_DNA"/>
</dbReference>
<name>A0ABQ9F6W7_TEGGR</name>
<reference evidence="3 4" key="1">
    <citation type="submission" date="2022-12" db="EMBL/GenBank/DDBJ databases">
        <title>Chromosome-level genome of Tegillarca granosa.</title>
        <authorList>
            <person name="Kim J."/>
        </authorList>
    </citation>
    <scope>NUCLEOTIDE SEQUENCE [LARGE SCALE GENOMIC DNA]</scope>
    <source>
        <strain evidence="3">Teg-2019</strain>
        <tissue evidence="3">Adductor muscle</tissue>
    </source>
</reference>
<dbReference type="Gene3D" id="3.40.30.10">
    <property type="entry name" value="Glutaredoxin"/>
    <property type="match status" value="1"/>
</dbReference>
<keyword evidence="4" id="KW-1185">Reference proteome</keyword>
<feature type="signal peptide" evidence="1">
    <location>
        <begin position="1"/>
        <end position="17"/>
    </location>
</feature>
<evidence type="ECO:0000313" key="4">
    <source>
        <dbReference type="Proteomes" id="UP001217089"/>
    </source>
</evidence>
<feature type="chain" id="PRO_5047323708" description="DSBA-like thioredoxin domain-containing protein" evidence="1">
    <location>
        <begin position="18"/>
        <end position="249"/>
    </location>
</feature>
<protein>
    <recommendedName>
        <fullName evidence="2">DSBA-like thioredoxin domain-containing protein</fullName>
    </recommendedName>
</protein>
<comment type="caution">
    <text evidence="3">The sequence shown here is derived from an EMBL/GenBank/DDBJ whole genome shotgun (WGS) entry which is preliminary data.</text>
</comment>
<sequence>MVLRVFLILAIAAGSLCQIPIPKRPLGFVYNGGEADAPVHLDVYMGPLCPDSQMAFPTITQLAISYGPKTLRLNIHLFPLPYHRNSFLVAMGQHVVDQVTNGNMSYTWMKNIYADLNALSNTATADQSENQVKDKLSQIASTVGVSKSVFLSLMNNVNIDENTRIGWKYTCSRGVSGTPTFMVNDVLVGADASWTVNDWKKVIDPLLQSAPSKSNTTCKIGTKKCEYLPGQIECCTPGENCIPNVGCRC</sequence>
<dbReference type="SUPFAM" id="SSF52833">
    <property type="entry name" value="Thioredoxin-like"/>
    <property type="match status" value="1"/>
</dbReference>